<organism evidence="1 2">
    <name type="scientific">Richelia sinica FACHB-800</name>
    <dbReference type="NCBI Taxonomy" id="1357546"/>
    <lineage>
        <taxon>Bacteria</taxon>
        <taxon>Bacillati</taxon>
        <taxon>Cyanobacteriota</taxon>
        <taxon>Cyanophyceae</taxon>
        <taxon>Nostocales</taxon>
        <taxon>Nostocaceae</taxon>
        <taxon>Richelia</taxon>
    </lineage>
</organism>
<evidence type="ECO:0000313" key="2">
    <source>
        <dbReference type="Proteomes" id="UP000683511"/>
    </source>
</evidence>
<protein>
    <submittedName>
        <fullName evidence="1">Uncharacterized protein</fullName>
    </submittedName>
</protein>
<dbReference type="KEGG" id="rsin:B6N60_05127"/>
<name>A0A975TCT5_9NOST</name>
<evidence type="ECO:0000313" key="1">
    <source>
        <dbReference type="EMBL" id="QXE26395.1"/>
    </source>
</evidence>
<reference evidence="1" key="1">
    <citation type="submission" date="2017-04" db="EMBL/GenBank/DDBJ databases">
        <title>Genome deletions in a multicellular cyanobacterial endosymbiont for morphological adaptation in marine diatoms.</title>
        <authorList>
            <person name="Wang Y."/>
            <person name="Gao H."/>
            <person name="Li R."/>
            <person name="Xu X."/>
        </authorList>
    </citation>
    <scope>NUCLEOTIDE SEQUENCE</scope>
    <source>
        <strain evidence="1">FACHB 800</strain>
    </source>
</reference>
<accession>A0A975TCT5</accession>
<sequence length="50" mass="5562">MFVTEVNSMIYVTGVREFRSVTLIIAWGDNIEWVGTQDAIAGGELEETGR</sequence>
<dbReference type="EMBL" id="CP021056">
    <property type="protein sequence ID" value="QXE26395.1"/>
    <property type="molecule type" value="Genomic_DNA"/>
</dbReference>
<gene>
    <name evidence="1" type="ORF">B6N60_05127</name>
</gene>
<keyword evidence="2" id="KW-1185">Reference proteome</keyword>
<dbReference type="AlphaFoldDB" id="A0A975TCT5"/>
<proteinExistence type="predicted"/>
<dbReference type="Proteomes" id="UP000683511">
    <property type="component" value="Chromosome"/>
</dbReference>